<dbReference type="AlphaFoldDB" id="A0A1G4JP12"/>
<proteinExistence type="predicted"/>
<organism evidence="1 2">
    <name type="scientific">Lachancea nothofagi CBS 11611</name>
    <dbReference type="NCBI Taxonomy" id="1266666"/>
    <lineage>
        <taxon>Eukaryota</taxon>
        <taxon>Fungi</taxon>
        <taxon>Dikarya</taxon>
        <taxon>Ascomycota</taxon>
        <taxon>Saccharomycotina</taxon>
        <taxon>Saccharomycetes</taxon>
        <taxon>Saccharomycetales</taxon>
        <taxon>Saccharomycetaceae</taxon>
        <taxon>Lachancea</taxon>
    </lineage>
</organism>
<dbReference type="GO" id="GO:0000446">
    <property type="term" value="C:nucleoplasmic THO complex"/>
    <property type="evidence" value="ECO:0007669"/>
    <property type="project" value="InterPro"/>
</dbReference>
<dbReference type="EMBL" id="LT598451">
    <property type="protein sequence ID" value="SCU92388.1"/>
    <property type="molecule type" value="Genomic_DNA"/>
</dbReference>
<keyword evidence="2" id="KW-1185">Reference proteome</keyword>
<accession>A0A1G4JP12</accession>
<gene>
    <name evidence="1" type="ORF">LANO_0E00650G</name>
</gene>
<dbReference type="OrthoDB" id="4035012at2759"/>
<dbReference type="GO" id="GO:0006406">
    <property type="term" value="P:mRNA export from nucleus"/>
    <property type="evidence" value="ECO:0007669"/>
    <property type="project" value="InterPro"/>
</dbReference>
<dbReference type="InterPro" id="IPR018557">
    <property type="entry name" value="THO_cplx_su_Thp2"/>
</dbReference>
<sequence>MSSNNLELMLNELQSSLNVNHQHSIELLDDLETLVVDSSAESKKTEALKSMRANFARSTMSMADLRDEHTNIIESYNTKLKLGPLADVAKSRLTVSVDSNGDPSLLLDYITEVNDSHSLHMEHVNLIGRLSSKFSDSAVSSSKDSSNTGAEFDLEKVLDAYEAENSSPQDTEQLKRRLLDWIDSLKMNKARYSLENQYILRDMLKKLTSDVMQWRQNYESVENMMFGGTQNSIVQTLQKIEKLRPSLQASASDEDVEMT</sequence>
<evidence type="ECO:0000313" key="2">
    <source>
        <dbReference type="Proteomes" id="UP000189911"/>
    </source>
</evidence>
<evidence type="ECO:0000313" key="1">
    <source>
        <dbReference type="EMBL" id="SCU92388.1"/>
    </source>
</evidence>
<dbReference type="Proteomes" id="UP000189911">
    <property type="component" value="Chromosome E"/>
</dbReference>
<dbReference type="GO" id="GO:0006368">
    <property type="term" value="P:transcription elongation by RNA polymerase II"/>
    <property type="evidence" value="ECO:0007669"/>
    <property type="project" value="InterPro"/>
</dbReference>
<name>A0A1G4JP12_9SACH</name>
<reference evidence="2" key="1">
    <citation type="submission" date="2016-03" db="EMBL/GenBank/DDBJ databases">
        <authorList>
            <person name="Devillers Hugo."/>
        </authorList>
    </citation>
    <scope>NUCLEOTIDE SEQUENCE [LARGE SCALE GENOMIC DNA]</scope>
</reference>
<protein>
    <submittedName>
        <fullName evidence="1">LANO_0E00650g1_1</fullName>
    </submittedName>
</protein>
<dbReference type="Pfam" id="PF09432">
    <property type="entry name" value="THP2"/>
    <property type="match status" value="1"/>
</dbReference>